<gene>
    <name evidence="1" type="ORF">QAD02_015082</name>
</gene>
<feature type="non-terminal residue" evidence="1">
    <location>
        <position position="660"/>
    </location>
</feature>
<evidence type="ECO:0000313" key="1">
    <source>
        <dbReference type="EMBL" id="KAJ8679295.1"/>
    </source>
</evidence>
<sequence length="660" mass="76743">MNLQEEDCILLNLDQCFGHRSLRPGQLPIIQNVLKGKDVLVCKESGFGKSLCYQIGGIMKEGVIIVISPFPSRMEDKCCQLSSLHIKCAFLNTNADDEQPDKDLRSILTANNRVLEELRHFETSELKFLYTSLKYFISSNRLKQILGYLYEQDLLQAFVFDEASHIIECYSHLAFRGDVHDLNNLQSSYPNVPLLCFTSPTDVRNLSKIRDTLRLRSPYVFNEPCVRGNVLFKVMYTEEKVSFTTLAEYVKSVYTARSGIIFCHTQEDCQSIVVALHKIAVPSIHYRCALTPDEKAWLKWRSLHGIVVVCVSGSNADIPLPNVNFIIHTNMPRSLDIYHQETQRAGKNVDHGDCILFYSNKDYDFNLKILNQQFEEGLKQINMDAKKCLEYKAEVKRRRRAILDFVVYAENTSVCRQAFLLSHLDEGNFVPRCGICDICQIMKDQFSIDVSLNLRKILMAIWTINRRQKTSAGSREFFHATIDEFVGLLLGNVRRCMMDSWVTKEWFFGIFGSWDLQVLYRFIFILLSNRFILVNLVSNEDLEVTQNLVITLKGQNFIKSNTEFSITLSQKELLFTKWLNTEWVQSQFQNDLESVLSYHSLHNKQHIFDWHNAYASDLFQYVPKTWEEFKNIKHEYMTSEKSDLDEDLFIICLTYHRILK</sequence>
<proteinExistence type="predicted"/>
<dbReference type="EMBL" id="CM056742">
    <property type="protein sequence ID" value="KAJ8679295.1"/>
    <property type="molecule type" value="Genomic_DNA"/>
</dbReference>
<accession>A0ACC2P797</accession>
<evidence type="ECO:0000313" key="2">
    <source>
        <dbReference type="Proteomes" id="UP001239111"/>
    </source>
</evidence>
<organism evidence="1 2">
    <name type="scientific">Eretmocerus hayati</name>
    <dbReference type="NCBI Taxonomy" id="131215"/>
    <lineage>
        <taxon>Eukaryota</taxon>
        <taxon>Metazoa</taxon>
        <taxon>Ecdysozoa</taxon>
        <taxon>Arthropoda</taxon>
        <taxon>Hexapoda</taxon>
        <taxon>Insecta</taxon>
        <taxon>Pterygota</taxon>
        <taxon>Neoptera</taxon>
        <taxon>Endopterygota</taxon>
        <taxon>Hymenoptera</taxon>
        <taxon>Apocrita</taxon>
        <taxon>Proctotrupomorpha</taxon>
        <taxon>Chalcidoidea</taxon>
        <taxon>Aphelinidae</taxon>
        <taxon>Aphelininae</taxon>
        <taxon>Eretmocerus</taxon>
    </lineage>
</organism>
<keyword evidence="2" id="KW-1185">Reference proteome</keyword>
<dbReference type="Proteomes" id="UP001239111">
    <property type="component" value="Chromosome 2"/>
</dbReference>
<comment type="caution">
    <text evidence="1">The sequence shown here is derived from an EMBL/GenBank/DDBJ whole genome shotgun (WGS) entry which is preliminary data.</text>
</comment>
<reference evidence="1" key="1">
    <citation type="submission" date="2023-04" db="EMBL/GenBank/DDBJ databases">
        <title>A chromosome-level genome assembly of the parasitoid wasp Eretmocerus hayati.</title>
        <authorList>
            <person name="Zhong Y."/>
            <person name="Liu S."/>
            <person name="Liu Y."/>
        </authorList>
    </citation>
    <scope>NUCLEOTIDE SEQUENCE</scope>
    <source>
        <strain evidence="1">ZJU_SS_LIU_2023</strain>
    </source>
</reference>
<protein>
    <submittedName>
        <fullName evidence="1">Uncharacterized protein</fullName>
    </submittedName>
</protein>
<name>A0ACC2P797_9HYME</name>